<gene>
    <name evidence="2" type="ORF">PENSOL_c101G08052</name>
</gene>
<feature type="compositionally biased region" description="Gly residues" evidence="1">
    <location>
        <begin position="240"/>
        <end position="260"/>
    </location>
</feature>
<evidence type="ECO:0000313" key="3">
    <source>
        <dbReference type="Proteomes" id="UP000191612"/>
    </source>
</evidence>
<dbReference type="EMBL" id="MDYO01000101">
    <property type="protein sequence ID" value="OQD85540.1"/>
    <property type="molecule type" value="Genomic_DNA"/>
</dbReference>
<feature type="compositionally biased region" description="Basic residues" evidence="1">
    <location>
        <begin position="284"/>
        <end position="297"/>
    </location>
</feature>
<accession>A0A1V6Q8I2</accession>
<dbReference type="Proteomes" id="UP000191612">
    <property type="component" value="Unassembled WGS sequence"/>
</dbReference>
<evidence type="ECO:0000313" key="2">
    <source>
        <dbReference type="EMBL" id="OQD85540.1"/>
    </source>
</evidence>
<protein>
    <submittedName>
        <fullName evidence="2">Uncharacterized protein</fullName>
    </submittedName>
</protein>
<organism evidence="2 3">
    <name type="scientific">Penicillium solitum</name>
    <dbReference type="NCBI Taxonomy" id="60172"/>
    <lineage>
        <taxon>Eukaryota</taxon>
        <taxon>Fungi</taxon>
        <taxon>Dikarya</taxon>
        <taxon>Ascomycota</taxon>
        <taxon>Pezizomycotina</taxon>
        <taxon>Eurotiomycetes</taxon>
        <taxon>Eurotiomycetidae</taxon>
        <taxon>Eurotiales</taxon>
        <taxon>Aspergillaceae</taxon>
        <taxon>Penicillium</taxon>
    </lineage>
</organism>
<feature type="compositionally biased region" description="Polar residues" evidence="1">
    <location>
        <begin position="11"/>
        <end position="32"/>
    </location>
</feature>
<feature type="compositionally biased region" description="Acidic residues" evidence="1">
    <location>
        <begin position="1"/>
        <end position="10"/>
    </location>
</feature>
<dbReference type="STRING" id="60172.A0A1V6Q8I2"/>
<evidence type="ECO:0000256" key="1">
    <source>
        <dbReference type="SAM" id="MobiDB-lite"/>
    </source>
</evidence>
<reference evidence="3" key="1">
    <citation type="journal article" date="2017" name="Nat. Microbiol.">
        <title>Global analysis of biosynthetic gene clusters reveals vast potential of secondary metabolite production in Penicillium species.</title>
        <authorList>
            <person name="Nielsen J.C."/>
            <person name="Grijseels S."/>
            <person name="Prigent S."/>
            <person name="Ji B."/>
            <person name="Dainat J."/>
            <person name="Nielsen K.F."/>
            <person name="Frisvad J.C."/>
            <person name="Workman M."/>
            <person name="Nielsen J."/>
        </authorList>
    </citation>
    <scope>NUCLEOTIDE SEQUENCE [LARGE SCALE GENOMIC DNA]</scope>
    <source>
        <strain evidence="3">IBT 29525</strain>
    </source>
</reference>
<name>A0A1V6Q8I2_9EURO</name>
<comment type="caution">
    <text evidence="2">The sequence shown here is derived from an EMBL/GenBank/DDBJ whole genome shotgun (WGS) entry which is preliminary data.</text>
</comment>
<feature type="region of interest" description="Disordered" evidence="1">
    <location>
        <begin position="1"/>
        <end position="63"/>
    </location>
</feature>
<dbReference type="AlphaFoldDB" id="A0A1V6Q8I2"/>
<feature type="region of interest" description="Disordered" evidence="1">
    <location>
        <begin position="236"/>
        <end position="297"/>
    </location>
</feature>
<proteinExistence type="predicted"/>
<keyword evidence="3" id="KW-1185">Reference proteome</keyword>
<feature type="compositionally biased region" description="Polar residues" evidence="1">
    <location>
        <begin position="261"/>
        <end position="279"/>
    </location>
</feature>
<sequence>MADVNTENEGDTNPQPRPSDASTNPIDTNEVPSLNDPIRFEKDDSDSEDEDSKPSHQGHGLPAIAMTKIQNVGTLEHNDTEPNAWKQALVFQLTPFALEWLLDSDIPQPAKTHASYERWKYWSRLVASWMYNQVDMTLQSKLSNLSKIPKYAEQMCELDTIRYHVLARFQAVPQPVHALSQVLQNLELDLKKDQFIREEVGNLEPKKLSLAKVEEYWKGLQAAADIEGVTNAVYNNNAGRGRGNGRGGGGGNRGGRGGHSSGHSNDDNTQSSKDNNAVDNDTAKKKKKKKKKKDLRK</sequence>